<proteinExistence type="predicted"/>
<evidence type="ECO:0000259" key="1">
    <source>
        <dbReference type="SMART" id="SM00245"/>
    </source>
</evidence>
<dbReference type="InterPro" id="IPR041613">
    <property type="entry name" value="Pept_S41_N"/>
</dbReference>
<evidence type="ECO:0000313" key="3">
    <source>
        <dbReference type="Proteomes" id="UP000319700"/>
    </source>
</evidence>
<dbReference type="SUPFAM" id="SSF52096">
    <property type="entry name" value="ClpP/crotonase"/>
    <property type="match status" value="1"/>
</dbReference>
<dbReference type="InterPro" id="IPR029045">
    <property type="entry name" value="ClpP/crotonase-like_dom_sf"/>
</dbReference>
<dbReference type="Pfam" id="PF03572">
    <property type="entry name" value="Peptidase_S41"/>
    <property type="match status" value="1"/>
</dbReference>
<reference evidence="2 3" key="1">
    <citation type="journal article" date="2019" name="Environ. Microbiol.">
        <title>Species interactions and distinct microbial communities in high Arctic permafrost affected cryosols are associated with the CH4 and CO2 gas fluxes.</title>
        <authorList>
            <person name="Altshuler I."/>
            <person name="Hamel J."/>
            <person name="Turney S."/>
            <person name="Magnuson E."/>
            <person name="Levesque R."/>
            <person name="Greer C."/>
            <person name="Whyte L.G."/>
        </authorList>
    </citation>
    <scope>NUCLEOTIDE SEQUENCE [LARGE SCALE GENOMIC DNA]</scope>
    <source>
        <strain evidence="2 3">42</strain>
    </source>
</reference>
<dbReference type="Proteomes" id="UP000319700">
    <property type="component" value="Unassembled WGS sequence"/>
</dbReference>
<organism evidence="2 3">
    <name type="scientific">Flavobacterium pectinovorum</name>
    <dbReference type="NCBI Taxonomy" id="29533"/>
    <lineage>
        <taxon>Bacteria</taxon>
        <taxon>Pseudomonadati</taxon>
        <taxon>Bacteroidota</taxon>
        <taxon>Flavobacteriia</taxon>
        <taxon>Flavobacteriales</taxon>
        <taxon>Flavobacteriaceae</taxon>
        <taxon>Flavobacterium</taxon>
    </lineage>
</organism>
<dbReference type="GO" id="GO:0030288">
    <property type="term" value="C:outer membrane-bounded periplasmic space"/>
    <property type="evidence" value="ECO:0007669"/>
    <property type="project" value="TreeGrafter"/>
</dbReference>
<dbReference type="SMART" id="SM00245">
    <property type="entry name" value="TSPc"/>
    <property type="match status" value="1"/>
</dbReference>
<dbReference type="Gene3D" id="3.90.226.10">
    <property type="entry name" value="2-enoyl-CoA Hydratase, Chain A, domain 1"/>
    <property type="match status" value="1"/>
</dbReference>
<dbReference type="EMBL" id="RCZH01000020">
    <property type="protein sequence ID" value="TPG33964.1"/>
    <property type="molecule type" value="Genomic_DNA"/>
</dbReference>
<dbReference type="PROSITE" id="PS51257">
    <property type="entry name" value="PROKAR_LIPOPROTEIN"/>
    <property type="match status" value="1"/>
</dbReference>
<dbReference type="GO" id="GO:0008236">
    <property type="term" value="F:serine-type peptidase activity"/>
    <property type="evidence" value="ECO:0007669"/>
    <property type="project" value="InterPro"/>
</dbReference>
<dbReference type="InterPro" id="IPR005151">
    <property type="entry name" value="Tail-specific_protease"/>
</dbReference>
<dbReference type="GO" id="GO:0004175">
    <property type="term" value="F:endopeptidase activity"/>
    <property type="evidence" value="ECO:0007669"/>
    <property type="project" value="TreeGrafter"/>
</dbReference>
<feature type="domain" description="Tail specific protease" evidence="1">
    <location>
        <begin position="178"/>
        <end position="396"/>
    </location>
</feature>
<gene>
    <name evidence="2" type="ORF">EAH81_23755</name>
</gene>
<dbReference type="RefSeq" id="WP_140511418.1">
    <property type="nucleotide sequence ID" value="NZ_RCZH01000020.1"/>
</dbReference>
<dbReference type="AlphaFoldDB" id="A0A502E9A2"/>
<evidence type="ECO:0000313" key="2">
    <source>
        <dbReference type="EMBL" id="TPG33964.1"/>
    </source>
</evidence>
<name>A0A502E9A2_9FLAO</name>
<dbReference type="GO" id="GO:0006508">
    <property type="term" value="P:proteolysis"/>
    <property type="evidence" value="ECO:0007669"/>
    <property type="project" value="InterPro"/>
</dbReference>
<dbReference type="Gene3D" id="3.30.750.170">
    <property type="match status" value="1"/>
</dbReference>
<protein>
    <submittedName>
        <fullName evidence="2">Peptidase S41</fullName>
    </submittedName>
</protein>
<dbReference type="InterPro" id="IPR036034">
    <property type="entry name" value="PDZ_sf"/>
</dbReference>
<dbReference type="PANTHER" id="PTHR32060:SF30">
    <property type="entry name" value="CARBOXY-TERMINAL PROCESSING PROTEASE CTPA"/>
    <property type="match status" value="1"/>
</dbReference>
<dbReference type="GO" id="GO:0007165">
    <property type="term" value="P:signal transduction"/>
    <property type="evidence" value="ECO:0007669"/>
    <property type="project" value="TreeGrafter"/>
</dbReference>
<dbReference type="CDD" id="cd07561">
    <property type="entry name" value="Peptidase_S41_CPP_like"/>
    <property type="match status" value="1"/>
</dbReference>
<keyword evidence="3" id="KW-1185">Reference proteome</keyword>
<comment type="caution">
    <text evidence="2">The sequence shown here is derived from an EMBL/GenBank/DDBJ whole genome shotgun (WGS) entry which is preliminary data.</text>
</comment>
<dbReference type="OrthoDB" id="7168509at2"/>
<dbReference type="Pfam" id="PF18294">
    <property type="entry name" value="Pept_S41_N"/>
    <property type="match status" value="1"/>
</dbReference>
<dbReference type="Gene3D" id="2.30.42.10">
    <property type="match status" value="1"/>
</dbReference>
<accession>A0A502E9A2</accession>
<dbReference type="PANTHER" id="PTHR32060">
    <property type="entry name" value="TAIL-SPECIFIC PROTEASE"/>
    <property type="match status" value="1"/>
</dbReference>
<sequence>MKYSSLIRILFFLFFGIFLISCEVDDKPEVYEEGSNKYTNDWIYNQMKKYYKWNETMPDKGDLAINPKEYFNRLLYKSDLYSYAVNPELPETVPQSLRRNFGFDISFVEYQSKICGVILYALEDSPAKNNGLLRGQLITKINGEELNLNNYDKIYKNIATATHLDLEIVSYSKETGFSNPEKVSLLQGFSFSQPIFSEVISNNNNNNKIGYVEIPHFDVGQAKLFLQIFQELKNQNVTELVLDLRYNGGGDVSSATALSIIVAPNIKSSDLFIQFEGNKNGGLVKQSFQEALESNERNVSFEVLKNAHPDIKRVYILCGKRTASASEIMINNLRPFMEVITIGEKTVGKDVAGFPIEDDRIPNTKGWILYPSIYKLFNAKHEGDYSSGIIPSLSVDELQELEIFPLGNQSEILLNTVLNMQSGNTNKMKTTTTSRSLPLSKIYIDADPLLIMH</sequence>
<dbReference type="SUPFAM" id="SSF50156">
    <property type="entry name" value="PDZ domain-like"/>
    <property type="match status" value="1"/>
</dbReference>